<feature type="compositionally biased region" description="Low complexity" evidence="1">
    <location>
        <begin position="54"/>
        <end position="67"/>
    </location>
</feature>
<reference evidence="2 3" key="1">
    <citation type="submission" date="2017-05" db="EMBL/GenBank/DDBJ databases">
        <title>Genome of assembly of the Bengalese finch, Lonchura striata domestica.</title>
        <authorList>
            <person name="Colquitt B.M."/>
            <person name="Brainard M.S."/>
        </authorList>
    </citation>
    <scope>NUCLEOTIDE SEQUENCE [LARGE SCALE GENOMIC DNA]</scope>
    <source>
        <strain evidence="2">White83orange57</strain>
    </source>
</reference>
<dbReference type="AlphaFoldDB" id="A0A218U7L9"/>
<feature type="region of interest" description="Disordered" evidence="1">
    <location>
        <begin position="47"/>
        <end position="67"/>
    </location>
</feature>
<gene>
    <name evidence="2" type="ORF">RLOC_00004745</name>
</gene>
<feature type="non-terminal residue" evidence="2">
    <location>
        <position position="1"/>
    </location>
</feature>
<sequence>GRFRSPVPVTGAHRPLPRLHPALVFQRLLRELREFRVRRLRRQPEQLRQRAGVPGQLRGLRSLQQRQPLPRRAVLGAAGAGAVPRRLPALVLRPGGEIVPGVHLRRLPRQRQQPPRPARVPAPLPAPR</sequence>
<evidence type="ECO:0000313" key="3">
    <source>
        <dbReference type="Proteomes" id="UP000197619"/>
    </source>
</evidence>
<protein>
    <submittedName>
        <fullName evidence="2">Uncharacterized protein</fullName>
    </submittedName>
</protein>
<feature type="compositionally biased region" description="Pro residues" evidence="1">
    <location>
        <begin position="114"/>
        <end position="128"/>
    </location>
</feature>
<proteinExistence type="predicted"/>
<evidence type="ECO:0000256" key="1">
    <source>
        <dbReference type="SAM" id="MobiDB-lite"/>
    </source>
</evidence>
<keyword evidence="3" id="KW-1185">Reference proteome</keyword>
<organism evidence="2 3">
    <name type="scientific">Lonchura striata</name>
    <name type="common">white-rumped munia</name>
    <dbReference type="NCBI Taxonomy" id="40157"/>
    <lineage>
        <taxon>Eukaryota</taxon>
        <taxon>Metazoa</taxon>
        <taxon>Chordata</taxon>
        <taxon>Craniata</taxon>
        <taxon>Vertebrata</taxon>
        <taxon>Euteleostomi</taxon>
        <taxon>Archelosauria</taxon>
        <taxon>Archosauria</taxon>
        <taxon>Dinosauria</taxon>
        <taxon>Saurischia</taxon>
        <taxon>Theropoda</taxon>
        <taxon>Coelurosauria</taxon>
        <taxon>Aves</taxon>
        <taxon>Neognathae</taxon>
        <taxon>Neoaves</taxon>
        <taxon>Telluraves</taxon>
        <taxon>Australaves</taxon>
        <taxon>Passeriformes</taxon>
        <taxon>Passeroidea</taxon>
        <taxon>Estrildidae</taxon>
        <taxon>Estrildinae</taxon>
        <taxon>Lonchura</taxon>
    </lineage>
</organism>
<name>A0A218U7L9_9PASE</name>
<feature type="region of interest" description="Disordered" evidence="1">
    <location>
        <begin position="103"/>
        <end position="128"/>
    </location>
</feature>
<dbReference type="Proteomes" id="UP000197619">
    <property type="component" value="Unassembled WGS sequence"/>
</dbReference>
<accession>A0A218U7L9</accession>
<evidence type="ECO:0000313" key="2">
    <source>
        <dbReference type="EMBL" id="OWK49658.1"/>
    </source>
</evidence>
<dbReference type="EMBL" id="MUZQ01000775">
    <property type="protein sequence ID" value="OWK49658.1"/>
    <property type="molecule type" value="Genomic_DNA"/>
</dbReference>
<comment type="caution">
    <text evidence="2">The sequence shown here is derived from an EMBL/GenBank/DDBJ whole genome shotgun (WGS) entry which is preliminary data.</text>
</comment>